<dbReference type="EMBL" id="DF196778">
    <property type="protein sequence ID" value="GAC74769.1"/>
    <property type="molecule type" value="Genomic_DNA"/>
</dbReference>
<organism evidence="1 2">
    <name type="scientific">Pseudozyma antarctica (strain T-34)</name>
    <name type="common">Yeast</name>
    <name type="synonym">Candida antarctica</name>
    <dbReference type="NCBI Taxonomy" id="1151754"/>
    <lineage>
        <taxon>Eukaryota</taxon>
        <taxon>Fungi</taxon>
        <taxon>Dikarya</taxon>
        <taxon>Basidiomycota</taxon>
        <taxon>Ustilaginomycotina</taxon>
        <taxon>Ustilaginomycetes</taxon>
        <taxon>Ustilaginales</taxon>
        <taxon>Ustilaginaceae</taxon>
        <taxon>Moesziomyces</taxon>
    </lineage>
</organism>
<name>M9LWL7_PSEA3</name>
<gene>
    <name evidence="1" type="ORF">PANT_12d00129</name>
</gene>
<evidence type="ECO:0000313" key="1">
    <source>
        <dbReference type="EMBL" id="GAC74769.1"/>
    </source>
</evidence>
<sequence>MPLAILVVGGSRNTVREPRVLPRKPPDEAAWVRAFIIPPACARAYAHVGRPGTGIIFPPSAPSLNPCMRTRLLSRLAHNPASECAYNTINVPPVYSADAGVAILPSVSLATPVPSLDRPRLFHAEAVGTSSNMIRLNWTAPWACLLCILVSVANVAGLPLSYHFPSAASAASAAAAVAAPAATMPKNHLPSWVVVKLATSNLPTTFNNRFGHTRHGSGTRIPAWHTGPWDQAWSLWDDVSTKIAGTIPASKLRKRALGFNVEREIINHLRPDDWLQRTKDFSRSLFGLKLHVTPQQYASVANRYRSQIPASAYRSRIAASSYRSRIPASAYPYTRPNSFAPRPRRPATRW</sequence>
<reference evidence="2" key="1">
    <citation type="journal article" date="2013" name="Genome Announc.">
        <title>Genome sequence of the basidiomycetous yeast Pseudozyma antarctica T-34, a producer of the glycolipid biosurfactants mannosylerythritol lipids.</title>
        <authorList>
            <person name="Morita T."/>
            <person name="Koike H."/>
            <person name="Koyama Y."/>
            <person name="Hagiwara H."/>
            <person name="Ito E."/>
            <person name="Fukuoka T."/>
            <person name="Imura T."/>
            <person name="Machida M."/>
            <person name="Kitamoto D."/>
        </authorList>
    </citation>
    <scope>NUCLEOTIDE SEQUENCE [LARGE SCALE GENOMIC DNA]</scope>
    <source>
        <strain evidence="2">T-34</strain>
    </source>
</reference>
<proteinExistence type="predicted"/>
<evidence type="ECO:0000313" key="2">
    <source>
        <dbReference type="Proteomes" id="UP000011976"/>
    </source>
</evidence>
<dbReference type="Proteomes" id="UP000011976">
    <property type="component" value="Unassembled WGS sequence"/>
</dbReference>
<protein>
    <submittedName>
        <fullName evidence="1">Uncharacterized protein</fullName>
    </submittedName>
</protein>
<dbReference type="AlphaFoldDB" id="M9LWL7"/>
<accession>M9LWL7</accession>